<evidence type="ECO:0000313" key="3">
    <source>
        <dbReference type="EMBL" id="SFH00803.1"/>
    </source>
</evidence>
<dbReference type="STRING" id="553467.SAMN04488063_3566"/>
<protein>
    <recommendedName>
        <fullName evidence="2">DUF7344 domain-containing protein</fullName>
    </recommendedName>
</protein>
<name>A0A1I2WHJ7_9EURY</name>
<dbReference type="InterPro" id="IPR036388">
    <property type="entry name" value="WH-like_DNA-bd_sf"/>
</dbReference>
<organism evidence="3 4">
    <name type="scientific">Halopelagius inordinatus</name>
    <dbReference type="NCBI Taxonomy" id="553467"/>
    <lineage>
        <taxon>Archaea</taxon>
        <taxon>Methanobacteriati</taxon>
        <taxon>Methanobacteriota</taxon>
        <taxon>Stenosarchaea group</taxon>
        <taxon>Halobacteria</taxon>
        <taxon>Halobacteriales</taxon>
        <taxon>Haloferacaceae</taxon>
    </lineage>
</organism>
<dbReference type="Gene3D" id="1.10.10.10">
    <property type="entry name" value="Winged helix-like DNA-binding domain superfamily/Winged helix DNA-binding domain"/>
    <property type="match status" value="1"/>
</dbReference>
<evidence type="ECO:0000259" key="2">
    <source>
        <dbReference type="Pfam" id="PF24035"/>
    </source>
</evidence>
<dbReference type="EMBL" id="FOOQ01000008">
    <property type="protein sequence ID" value="SFH00803.1"/>
    <property type="molecule type" value="Genomic_DNA"/>
</dbReference>
<keyword evidence="4" id="KW-1185">Reference proteome</keyword>
<evidence type="ECO:0000256" key="1">
    <source>
        <dbReference type="SAM" id="MobiDB-lite"/>
    </source>
</evidence>
<evidence type="ECO:0000313" key="4">
    <source>
        <dbReference type="Proteomes" id="UP000198876"/>
    </source>
</evidence>
<reference evidence="4" key="1">
    <citation type="submission" date="2016-10" db="EMBL/GenBank/DDBJ databases">
        <authorList>
            <person name="Varghese N."/>
            <person name="Submissions S."/>
        </authorList>
    </citation>
    <scope>NUCLEOTIDE SEQUENCE [LARGE SCALE GENOMIC DNA]</scope>
    <source>
        <strain evidence="4">CGMCC 1.7739</strain>
    </source>
</reference>
<feature type="domain" description="DUF7344" evidence="2">
    <location>
        <begin position="7"/>
        <end position="76"/>
    </location>
</feature>
<feature type="region of interest" description="Disordered" evidence="1">
    <location>
        <begin position="24"/>
        <end position="47"/>
    </location>
</feature>
<dbReference type="Proteomes" id="UP000198876">
    <property type="component" value="Unassembled WGS sequence"/>
</dbReference>
<dbReference type="AlphaFoldDB" id="A0A1I2WHJ7"/>
<dbReference type="Pfam" id="PF24035">
    <property type="entry name" value="DUF7344"/>
    <property type="match status" value="1"/>
</dbReference>
<gene>
    <name evidence="3" type="ORF">SAMN04488063_3566</name>
</gene>
<dbReference type="InterPro" id="IPR055768">
    <property type="entry name" value="DUF7344"/>
</dbReference>
<proteinExistence type="predicted"/>
<accession>A0A1I2WHJ7</accession>
<sequence>MLDEYLRILADAHRRTILTSLLEDNSHSVSPDGADSGGELEDGESREQARIELRHVHLPKLEESGLIEWNRESGAVARGPEFEEIEPLLELLANGYDQFLQSRLN</sequence>